<accession>A0A1G6IKZ1</accession>
<evidence type="ECO:0000313" key="2">
    <source>
        <dbReference type="Proteomes" id="UP000182100"/>
    </source>
</evidence>
<reference evidence="2" key="1">
    <citation type="submission" date="2016-10" db="EMBL/GenBank/DDBJ databases">
        <authorList>
            <person name="Varghese N."/>
            <person name="Submissions S."/>
        </authorList>
    </citation>
    <scope>NUCLEOTIDE SEQUENCE [LARGE SCALE GENOMIC DNA]</scope>
    <source>
        <strain evidence="2">CGMCC 4.3504</strain>
    </source>
</reference>
<organism evidence="1 2">
    <name type="scientific">Streptomyces prasinopilosus</name>
    <dbReference type="NCBI Taxonomy" id="67344"/>
    <lineage>
        <taxon>Bacteria</taxon>
        <taxon>Bacillati</taxon>
        <taxon>Actinomycetota</taxon>
        <taxon>Actinomycetes</taxon>
        <taxon>Kitasatosporales</taxon>
        <taxon>Streptomycetaceae</taxon>
        <taxon>Streptomyces</taxon>
    </lineage>
</organism>
<keyword evidence="2" id="KW-1185">Reference proteome</keyword>
<evidence type="ECO:0000313" key="1">
    <source>
        <dbReference type="EMBL" id="SDC06426.1"/>
    </source>
</evidence>
<name>A0A1G6IKZ1_9ACTN</name>
<dbReference type="AlphaFoldDB" id="A0A1G6IKZ1"/>
<gene>
    <name evidence="1" type="ORF">SAMN05216505_101269</name>
</gene>
<dbReference type="RefSeq" id="WP_055573418.1">
    <property type="nucleotide sequence ID" value="NZ_FMZK01000001.1"/>
</dbReference>
<sequence length="102" mass="11919">MIRDLHNVRLRPPEAAAAPLTDEEERRFRAVLFSELGNEIADHGSARFPAYTPEDRRRLVDVAHRLTAHWGQQVFVEAEDLTRLRLYLARYEERPQALPTRT</sequence>
<dbReference type="Proteomes" id="UP000182100">
    <property type="component" value="Unassembled WGS sequence"/>
</dbReference>
<dbReference type="EMBL" id="FMZK01000001">
    <property type="protein sequence ID" value="SDC06426.1"/>
    <property type="molecule type" value="Genomic_DNA"/>
</dbReference>
<proteinExistence type="predicted"/>
<protein>
    <submittedName>
        <fullName evidence="1">Uncharacterized protein</fullName>
    </submittedName>
</protein>